<dbReference type="RefSeq" id="WP_320226930.1">
    <property type="nucleotide sequence ID" value="NZ_JAVIJC010000014.1"/>
</dbReference>
<comment type="caution">
    <text evidence="3">The sequence shown here is derived from an EMBL/GenBank/DDBJ whole genome shotgun (WGS) entry which is preliminary data.</text>
</comment>
<dbReference type="InterPro" id="IPR016032">
    <property type="entry name" value="Sig_transdc_resp-reg_C-effctor"/>
</dbReference>
<evidence type="ECO:0000313" key="3">
    <source>
        <dbReference type="EMBL" id="MDX8492949.1"/>
    </source>
</evidence>
<organism evidence="3 4">
    <name type="scientific">Mesorhizobium captivum</name>
    <dbReference type="NCBI Taxonomy" id="3072319"/>
    <lineage>
        <taxon>Bacteria</taxon>
        <taxon>Pseudomonadati</taxon>
        <taxon>Pseudomonadota</taxon>
        <taxon>Alphaproteobacteria</taxon>
        <taxon>Hyphomicrobiales</taxon>
        <taxon>Phyllobacteriaceae</taxon>
        <taxon>Mesorhizobium</taxon>
    </lineage>
</organism>
<gene>
    <name evidence="3" type="ORF">RFN29_15325</name>
</gene>
<evidence type="ECO:0000256" key="1">
    <source>
        <dbReference type="ARBA" id="ARBA00023125"/>
    </source>
</evidence>
<protein>
    <submittedName>
        <fullName evidence="3">Winged helix-turn-helix domain-containing protein</fullName>
    </submittedName>
</protein>
<feature type="domain" description="OmpR/PhoB-type" evidence="2">
    <location>
        <begin position="22"/>
        <end position="89"/>
    </location>
</feature>
<name>A0ABU4Z183_9HYPH</name>
<dbReference type="InterPro" id="IPR001867">
    <property type="entry name" value="OmpR/PhoB-type_DNA-bd"/>
</dbReference>
<evidence type="ECO:0000313" key="4">
    <source>
        <dbReference type="Proteomes" id="UP001271249"/>
    </source>
</evidence>
<sequence length="110" mass="12220">MNACPCCGFREGSGNPFQIVRTLRLTRHERAMFQVFAENFGTFLTGPQLVDAMYADDPTGGPDTAENSISVRMKVFREKLRKGGLDIDVRQGRGGGRRLVWAKTGRAARK</sequence>
<accession>A0ABU4Z183</accession>
<dbReference type="Gene3D" id="1.10.10.10">
    <property type="entry name" value="Winged helix-like DNA-binding domain superfamily/Winged helix DNA-binding domain"/>
    <property type="match status" value="1"/>
</dbReference>
<keyword evidence="4" id="KW-1185">Reference proteome</keyword>
<dbReference type="InterPro" id="IPR036388">
    <property type="entry name" value="WH-like_DNA-bd_sf"/>
</dbReference>
<reference evidence="3 4" key="1">
    <citation type="submission" date="2023-08" db="EMBL/GenBank/DDBJ databases">
        <title>Implementing the SeqCode for naming new Mesorhizobium species isolated from Vachellia karroo root nodules.</title>
        <authorList>
            <person name="Van Lill M."/>
        </authorList>
    </citation>
    <scope>NUCLEOTIDE SEQUENCE [LARGE SCALE GENOMIC DNA]</scope>
    <source>
        <strain evidence="3 4">VK22B</strain>
    </source>
</reference>
<dbReference type="SUPFAM" id="SSF46894">
    <property type="entry name" value="C-terminal effector domain of the bipartite response regulators"/>
    <property type="match status" value="1"/>
</dbReference>
<dbReference type="EMBL" id="JAVIJC010000014">
    <property type="protein sequence ID" value="MDX8492949.1"/>
    <property type="molecule type" value="Genomic_DNA"/>
</dbReference>
<evidence type="ECO:0000259" key="2">
    <source>
        <dbReference type="Pfam" id="PF00486"/>
    </source>
</evidence>
<dbReference type="Proteomes" id="UP001271249">
    <property type="component" value="Unassembled WGS sequence"/>
</dbReference>
<proteinExistence type="predicted"/>
<keyword evidence="1" id="KW-0238">DNA-binding</keyword>
<dbReference type="Pfam" id="PF00486">
    <property type="entry name" value="Trans_reg_C"/>
    <property type="match status" value="1"/>
</dbReference>